<dbReference type="EMBL" id="LGEX01000093">
    <property type="protein sequence ID" value="KUK05645.1"/>
    <property type="molecule type" value="Genomic_DNA"/>
</dbReference>
<dbReference type="Proteomes" id="UP000054307">
    <property type="component" value="Unassembled WGS sequence"/>
</dbReference>
<reference evidence="4 5" key="2">
    <citation type="journal article" date="2015" name="MBio">
        <title>Genome-Resolved Metagenomic Analysis Reveals Roles for Candidate Phyla and Other Microbial Community Members in Biogeochemical Transformations in Oil Reservoirs.</title>
        <authorList>
            <person name="Hu P."/>
            <person name="Tom L."/>
            <person name="Singh A."/>
            <person name="Thomas B.C."/>
            <person name="Baker B.J."/>
            <person name="Piceno Y.M."/>
            <person name="Andersen G.L."/>
            <person name="Banfield J.F."/>
        </authorList>
    </citation>
    <scope>NUCLEOTIDE SEQUENCE [LARGE SCALE GENOMIC DNA]</scope>
</reference>
<dbReference type="InterPro" id="IPR000644">
    <property type="entry name" value="CBS_dom"/>
</dbReference>
<protein>
    <submittedName>
        <fullName evidence="3">CBS domain protein</fullName>
    </submittedName>
</protein>
<sequence>MEVAEVMNKRVEYIDSEASVLEAIEKLVNKRIRSIVVKPKDEKDTYGVVTV</sequence>
<organism evidence="3 4">
    <name type="scientific">Archaeoglobus fulgidus</name>
    <dbReference type="NCBI Taxonomy" id="2234"/>
    <lineage>
        <taxon>Archaea</taxon>
        <taxon>Methanobacteriati</taxon>
        <taxon>Methanobacteriota</taxon>
        <taxon>Archaeoglobi</taxon>
        <taxon>Archaeoglobales</taxon>
        <taxon>Archaeoglobaceae</taxon>
        <taxon>Archaeoglobus</taxon>
    </lineage>
</organism>
<comment type="caution">
    <text evidence="3">The sequence shown here is derived from an EMBL/GenBank/DDBJ whole genome shotgun (WGS) entry which is preliminary data.</text>
</comment>
<evidence type="ECO:0000313" key="2">
    <source>
        <dbReference type="EMBL" id="KUJ92533.1"/>
    </source>
</evidence>
<dbReference type="SUPFAM" id="SSF54631">
    <property type="entry name" value="CBS-domain pair"/>
    <property type="match status" value="1"/>
</dbReference>
<reference evidence="3" key="1">
    <citation type="journal article" date="2015" name="MBio">
        <title>Genome-resolved metagenomic analysis reveals roles for candidate phyla and other microbial community members in biogeochemical transformations in oil reservoirs.</title>
        <authorList>
            <person name="Hu P."/>
            <person name="Tom L."/>
            <person name="Singh A."/>
            <person name="Thomas B.C."/>
            <person name="Baker B.J."/>
            <person name="Piceno Y.M."/>
            <person name="Andersen G.L."/>
            <person name="Banfield J.F."/>
        </authorList>
    </citation>
    <scope>NUCLEOTIDE SEQUENCE [LARGE SCALE GENOMIC DNA]</scope>
    <source>
        <strain evidence="3">49_2300</strain>
        <strain evidence="2">49_95</strain>
    </source>
</reference>
<dbReference type="Proteomes" id="UP000054015">
    <property type="component" value="Unassembled WGS sequence"/>
</dbReference>
<proteinExistence type="predicted"/>
<evidence type="ECO:0000313" key="5">
    <source>
        <dbReference type="Proteomes" id="UP000054307"/>
    </source>
</evidence>
<evidence type="ECO:0000313" key="3">
    <source>
        <dbReference type="EMBL" id="KUK05645.1"/>
    </source>
</evidence>
<dbReference type="AlphaFoldDB" id="A0A101DYF6"/>
<evidence type="ECO:0000259" key="1">
    <source>
        <dbReference type="Pfam" id="PF00571"/>
    </source>
</evidence>
<evidence type="ECO:0000313" key="4">
    <source>
        <dbReference type="Proteomes" id="UP000054015"/>
    </source>
</evidence>
<gene>
    <name evidence="2" type="ORF">XD40_2281</name>
    <name evidence="3" type="ORF">XD48_2129</name>
</gene>
<accession>A0A101DYF6</accession>
<dbReference type="EMBL" id="LGEQ01000072">
    <property type="protein sequence ID" value="KUJ92533.1"/>
    <property type="molecule type" value="Genomic_DNA"/>
</dbReference>
<feature type="domain" description="CBS" evidence="1">
    <location>
        <begin position="3"/>
        <end position="50"/>
    </location>
</feature>
<dbReference type="Pfam" id="PF00571">
    <property type="entry name" value="CBS"/>
    <property type="match status" value="1"/>
</dbReference>
<dbReference type="InterPro" id="IPR046342">
    <property type="entry name" value="CBS_dom_sf"/>
</dbReference>
<dbReference type="Gene3D" id="3.10.580.10">
    <property type="entry name" value="CBS-domain"/>
    <property type="match status" value="1"/>
</dbReference>
<feature type="non-terminal residue" evidence="3">
    <location>
        <position position="51"/>
    </location>
</feature>
<name>A0A101DYF6_ARCFL</name>